<feature type="repeat" description="ANK" evidence="3">
    <location>
        <begin position="159"/>
        <end position="191"/>
    </location>
</feature>
<feature type="region of interest" description="Disordered" evidence="4">
    <location>
        <begin position="51"/>
        <end position="84"/>
    </location>
</feature>
<feature type="compositionally biased region" description="Acidic residues" evidence="4">
    <location>
        <begin position="531"/>
        <end position="564"/>
    </location>
</feature>
<evidence type="ECO:0000256" key="1">
    <source>
        <dbReference type="ARBA" id="ARBA00022737"/>
    </source>
</evidence>
<dbReference type="Pfam" id="PF12796">
    <property type="entry name" value="Ank_2"/>
    <property type="match status" value="4"/>
</dbReference>
<feature type="repeat" description="ANK" evidence="3">
    <location>
        <begin position="855"/>
        <end position="887"/>
    </location>
</feature>
<reference evidence="6" key="1">
    <citation type="submission" date="2022-11" db="UniProtKB">
        <authorList>
            <consortium name="WormBaseParasite"/>
        </authorList>
    </citation>
    <scope>IDENTIFICATION</scope>
</reference>
<sequence length="1000" mass="108757">GTKPLQLLLSKGASVYDITKQHDTPLHAAARAGRQHNVALLAKIISDDDKQLRVPEDEDEEGDENATAAQKKAKAKKTPASKVNQKNRGGLTALHLAVNFGHVECVKTLIQFGANVEETAGGAASKVTPLMIACQQGDLPLVKYLIEQAHAVVNSKDKLKRTPLTHAVISGQGHVTSYLLRLGADPNMADSSENTPAHYAAAYGWYFCLKLLGEAGASMNAANAWQLTPLAVAYLKGHMGLADFLLEGNWQDPVDINCKDNDGLTLVSTVASNGANEQTLGQLTYLITKKHADCSITDTMGNTPLHHLAAASVTFLNGTETTAQEKEYKISVKDYLAIAALLIQGGADPSKKNEMGNTALQLVIEQFNLPLAEFLFAKGGSLADVEMAQPSDVNQRTILHDLLTLPLNVYSLKDKWSGKYGPAQEQIKVVSLFNKLASLDPERVRVMLKQMDKNGLTPMLLACKQCSAFNTHQFAQDNYSVAERKLIIEGAEKALQAVIEVIEAVEAILPGAVVQQVGEDKSDIMGKKSDEDEEDMEDSDEEDEDEDKDDEDSLSEHDEGDDATEEKREKKKKEKSQSARATHAHADQGRCSFHFAVLSQTPSKESNGAAESAATYSPDSVKLVGGLLRAAKRSKKLADALIIRDAAGFTPLLTALHHHKMNAAISIIRASQEEGCGSAVQSACITEDGTEKEPPSKKTALMMAIENKMLGAIKEFRLSPAEMNAVDKDGNNALHYAARQLQMHTATVMEILVKGGAQFTLNKWKRSPLHIAINADDGAADGTTEPIEWLIENGGDKNNTNGRIYEKDIRGRLPLHYAFVKIARHTDVSKIDPISVVSVLIRAMDKKFLDTKDEFGCTPLHYAAMRGANICIVTLLQHGSDPNILTIHGNSSLGFATLHGHEPSALTLLQARSSIAPMITSGKLESVQDYDKKNKWIWTPNKPEMRKEVKAPIASIVVKNGWQGIIYIILDLLTKNLSTVTQLVSAAVEHRKYNLALSLL</sequence>
<keyword evidence="5" id="KW-1185">Reference proteome</keyword>
<dbReference type="Proteomes" id="UP000887566">
    <property type="component" value="Unplaced"/>
</dbReference>
<feature type="repeat" description="ANK" evidence="3">
    <location>
        <begin position="729"/>
        <end position="764"/>
    </location>
</feature>
<accession>A0A914XND2</accession>
<dbReference type="WBParaSite" id="PSAMB.scaffold9166size5278.g32202.t1">
    <property type="protein sequence ID" value="PSAMB.scaffold9166size5278.g32202.t1"/>
    <property type="gene ID" value="PSAMB.scaffold9166size5278.g32202"/>
</dbReference>
<feature type="region of interest" description="Disordered" evidence="4">
    <location>
        <begin position="519"/>
        <end position="586"/>
    </location>
</feature>
<dbReference type="PRINTS" id="PR01415">
    <property type="entry name" value="ANKYRIN"/>
</dbReference>
<dbReference type="PROSITE" id="PS50088">
    <property type="entry name" value="ANK_REPEAT"/>
    <property type="match status" value="5"/>
</dbReference>
<feature type="repeat" description="ANK" evidence="3">
    <location>
        <begin position="192"/>
        <end position="224"/>
    </location>
</feature>
<dbReference type="PANTHER" id="PTHR24198">
    <property type="entry name" value="ANKYRIN REPEAT AND PROTEIN KINASE DOMAIN-CONTAINING PROTEIN"/>
    <property type="match status" value="1"/>
</dbReference>
<protein>
    <submittedName>
        <fullName evidence="6">Uncharacterized protein</fullName>
    </submittedName>
</protein>
<dbReference type="InterPro" id="IPR036770">
    <property type="entry name" value="Ankyrin_rpt-contain_sf"/>
</dbReference>
<organism evidence="5 6">
    <name type="scientific">Plectus sambesii</name>
    <dbReference type="NCBI Taxonomy" id="2011161"/>
    <lineage>
        <taxon>Eukaryota</taxon>
        <taxon>Metazoa</taxon>
        <taxon>Ecdysozoa</taxon>
        <taxon>Nematoda</taxon>
        <taxon>Chromadorea</taxon>
        <taxon>Plectida</taxon>
        <taxon>Plectina</taxon>
        <taxon>Plectoidea</taxon>
        <taxon>Plectidae</taxon>
        <taxon>Plectus</taxon>
    </lineage>
</organism>
<keyword evidence="1" id="KW-0677">Repeat</keyword>
<evidence type="ECO:0000256" key="3">
    <source>
        <dbReference type="PROSITE-ProRule" id="PRU00023"/>
    </source>
</evidence>
<name>A0A914XND2_9BILA</name>
<evidence type="ECO:0000256" key="2">
    <source>
        <dbReference type="ARBA" id="ARBA00023043"/>
    </source>
</evidence>
<proteinExistence type="predicted"/>
<feature type="compositionally biased region" description="Basic and acidic residues" evidence="4">
    <location>
        <begin position="519"/>
        <end position="530"/>
    </location>
</feature>
<evidence type="ECO:0000313" key="6">
    <source>
        <dbReference type="WBParaSite" id="PSAMB.scaffold9166size5278.g32202.t1"/>
    </source>
</evidence>
<dbReference type="SMART" id="SM00248">
    <property type="entry name" value="ANK"/>
    <property type="match status" value="14"/>
</dbReference>
<dbReference type="InterPro" id="IPR002110">
    <property type="entry name" value="Ankyrin_rpt"/>
</dbReference>
<dbReference type="SUPFAM" id="SSF48403">
    <property type="entry name" value="Ankyrin repeat"/>
    <property type="match status" value="2"/>
</dbReference>
<evidence type="ECO:0000256" key="4">
    <source>
        <dbReference type="SAM" id="MobiDB-lite"/>
    </source>
</evidence>
<dbReference type="PROSITE" id="PS50297">
    <property type="entry name" value="ANK_REP_REGION"/>
    <property type="match status" value="4"/>
</dbReference>
<dbReference type="PANTHER" id="PTHR24198:SF165">
    <property type="entry name" value="ANKYRIN REPEAT-CONTAINING PROTEIN-RELATED"/>
    <property type="match status" value="1"/>
</dbReference>
<evidence type="ECO:0000313" key="5">
    <source>
        <dbReference type="Proteomes" id="UP000887566"/>
    </source>
</evidence>
<dbReference type="AlphaFoldDB" id="A0A914XND2"/>
<dbReference type="Gene3D" id="1.25.40.20">
    <property type="entry name" value="Ankyrin repeat-containing domain"/>
    <property type="match status" value="5"/>
</dbReference>
<keyword evidence="2 3" id="KW-0040">ANK repeat</keyword>
<feature type="repeat" description="ANK" evidence="3">
    <location>
        <begin position="89"/>
        <end position="121"/>
    </location>
</feature>